<dbReference type="PANTHER" id="PTHR11434:SF16">
    <property type="entry name" value="NADH-UBIQUINONE OXIDOREDUCTASE CHAIN 4L"/>
    <property type="match status" value="1"/>
</dbReference>
<dbReference type="PATRIC" id="fig|1605367.3.peg.245"/>
<keyword evidence="10" id="KW-0520">NAD</keyword>
<feature type="transmembrane region" description="Helical" evidence="10">
    <location>
        <begin position="6"/>
        <end position="23"/>
    </location>
</feature>
<keyword evidence="7 10" id="KW-1278">Translocase</keyword>
<comment type="function">
    <text evidence="10">NDH-1 shuttles electrons from NADH, via FMN and iron-sulfur (Fe-S) centers, to quinones in the respiratory chain. The immediate electron acceptor for the enzyme in this species is believed to be a menaquinone. Couples the redox reaction to proton translocation (for every two electrons transferred, four hydrogen ions are translocated across the cytoplasmic membrane), and thus conserves the redox energy in a proton gradient.</text>
</comment>
<evidence type="ECO:0000256" key="10">
    <source>
        <dbReference type="HAMAP-Rule" id="MF_01456"/>
    </source>
</evidence>
<dbReference type="EMBL" id="LGTQ01000010">
    <property type="protein sequence ID" value="KPM47635.1"/>
    <property type="molecule type" value="Genomic_DNA"/>
</dbReference>
<feature type="transmembrane region" description="Helical" evidence="10">
    <location>
        <begin position="30"/>
        <end position="49"/>
    </location>
</feature>
<comment type="caution">
    <text evidence="11">The sequence shown here is derived from an EMBL/GenBank/DDBJ whole genome shotgun (WGS) entry which is preliminary data.</text>
</comment>
<comment type="similarity">
    <text evidence="3 10">Belongs to the complex I subunit 4L family.</text>
</comment>
<gene>
    <name evidence="10" type="primary">nuoK</name>
    <name evidence="11" type="ORF">AFM12_14220</name>
</gene>
<dbReference type="GO" id="GO:0042773">
    <property type="term" value="P:ATP synthesis coupled electron transport"/>
    <property type="evidence" value="ECO:0007669"/>
    <property type="project" value="InterPro"/>
</dbReference>
<comment type="subunit">
    <text evidence="10">NDH-1 is composed of 14 different subunits. Subunits NuoA, H, J, K, L, M, N constitute the membrane sector of the complex.</text>
</comment>
<dbReference type="PANTHER" id="PTHR11434">
    <property type="entry name" value="NADH-UBIQUINONE OXIDOREDUCTASE SUBUNIT ND4L"/>
    <property type="match status" value="1"/>
</dbReference>
<evidence type="ECO:0000313" key="12">
    <source>
        <dbReference type="Proteomes" id="UP000050454"/>
    </source>
</evidence>
<reference evidence="11 12" key="1">
    <citation type="submission" date="2015-07" db="EMBL/GenBank/DDBJ databases">
        <title>The draft genome sequence of Leadbetterella sp. JN14-9.</title>
        <authorList>
            <person name="Liu Y."/>
            <person name="Du J."/>
            <person name="Shao Z."/>
        </authorList>
    </citation>
    <scope>NUCLEOTIDE SEQUENCE [LARGE SCALE GENOMIC DNA]</scope>
    <source>
        <strain evidence="11 12">JN14-9</strain>
    </source>
</reference>
<dbReference type="GO" id="GO:0005886">
    <property type="term" value="C:plasma membrane"/>
    <property type="evidence" value="ECO:0007669"/>
    <property type="project" value="UniProtKB-SubCell"/>
</dbReference>
<evidence type="ECO:0000256" key="8">
    <source>
        <dbReference type="ARBA" id="ARBA00022989"/>
    </source>
</evidence>
<accession>A0A0P7C5Z8</accession>
<dbReference type="EC" id="7.1.1.-" evidence="10"/>
<dbReference type="RefSeq" id="WP_055149377.1">
    <property type="nucleotide sequence ID" value="NZ_JXSZ01000010.1"/>
</dbReference>
<keyword evidence="8 10" id="KW-1133">Transmembrane helix</keyword>
<sequence length="101" mass="10953">MIPTSFFLVIAALLFAIGFAVAITKKNLIMMLMGVELMLNAVNLNFVTFARSGSIVAEGQLFSLFIMVIAAAEVAVALAIILKLKDKYGTLNPDKMDELKN</sequence>
<dbReference type="STRING" id="1605367.AFM12_14220"/>
<dbReference type="AlphaFoldDB" id="A0A0P7C5Z8"/>
<evidence type="ECO:0000256" key="3">
    <source>
        <dbReference type="ARBA" id="ARBA00010519"/>
    </source>
</evidence>
<evidence type="ECO:0000256" key="5">
    <source>
        <dbReference type="ARBA" id="ARBA00022692"/>
    </source>
</evidence>
<dbReference type="GO" id="GO:0030964">
    <property type="term" value="C:NADH dehydrogenase complex"/>
    <property type="evidence" value="ECO:0007669"/>
    <property type="project" value="TreeGrafter"/>
</dbReference>
<name>A0A0P7C5Z8_9BACT</name>
<proteinExistence type="inferred from homology"/>
<keyword evidence="9 10" id="KW-0472">Membrane</keyword>
<evidence type="ECO:0000256" key="7">
    <source>
        <dbReference type="ARBA" id="ARBA00022967"/>
    </source>
</evidence>
<evidence type="ECO:0000256" key="2">
    <source>
        <dbReference type="ARBA" id="ARBA00004141"/>
    </source>
</evidence>
<organism evidence="11 12">
    <name type="scientific">Jiulongibacter sediminis</name>
    <dbReference type="NCBI Taxonomy" id="1605367"/>
    <lineage>
        <taxon>Bacteria</taxon>
        <taxon>Pseudomonadati</taxon>
        <taxon>Bacteroidota</taxon>
        <taxon>Cytophagia</taxon>
        <taxon>Cytophagales</taxon>
        <taxon>Leadbetterellaceae</taxon>
        <taxon>Jiulongibacter</taxon>
    </lineage>
</organism>
<evidence type="ECO:0000256" key="4">
    <source>
        <dbReference type="ARBA" id="ARBA00022448"/>
    </source>
</evidence>
<evidence type="ECO:0000256" key="1">
    <source>
        <dbReference type="ARBA" id="ARBA00002378"/>
    </source>
</evidence>
<keyword evidence="5 10" id="KW-0812">Transmembrane</keyword>
<dbReference type="Gene3D" id="1.10.287.3510">
    <property type="match status" value="1"/>
</dbReference>
<feature type="transmembrane region" description="Helical" evidence="10">
    <location>
        <begin position="61"/>
        <end position="82"/>
    </location>
</feature>
<keyword evidence="6 10" id="KW-0874">Quinone</keyword>
<dbReference type="OrthoDB" id="9810120at2"/>
<dbReference type="HAMAP" id="MF_01456">
    <property type="entry name" value="NDH1_NuoK"/>
    <property type="match status" value="1"/>
</dbReference>
<keyword evidence="12" id="KW-1185">Reference proteome</keyword>
<dbReference type="GO" id="GO:0050136">
    <property type="term" value="F:NADH dehydrogenase (quinone) (non-electrogenic) activity"/>
    <property type="evidence" value="ECO:0007669"/>
    <property type="project" value="UniProtKB-UniRule"/>
</dbReference>
<dbReference type="NCBIfam" id="NF004320">
    <property type="entry name" value="PRK05715.1-2"/>
    <property type="match status" value="1"/>
</dbReference>
<evidence type="ECO:0000313" key="11">
    <source>
        <dbReference type="EMBL" id="KPM47635.1"/>
    </source>
</evidence>
<dbReference type="FunFam" id="1.10.287.3510:FF:000001">
    <property type="entry name" value="NADH-quinone oxidoreductase subunit K"/>
    <property type="match status" value="1"/>
</dbReference>
<evidence type="ECO:0000256" key="6">
    <source>
        <dbReference type="ARBA" id="ARBA00022719"/>
    </source>
</evidence>
<comment type="function">
    <text evidence="1">NDH-1 shuttles electrons from NADH, via FMN and iron-sulfur (Fe-S) centers, to quinones in the respiratory chain. The immediate electron acceptor for the enzyme in this species is believed to be ubiquinone. Couples the redox reaction to proton translocation (for every two electrons transferred, four hydrogen ions are translocated across the cytoplasmic membrane), and thus conserves the redox energy in a proton gradient.</text>
</comment>
<dbReference type="Proteomes" id="UP000050454">
    <property type="component" value="Unassembled WGS sequence"/>
</dbReference>
<comment type="subcellular location">
    <subcellularLocation>
        <location evidence="10">Cell membrane</location>
        <topology evidence="10">Multi-pass membrane protein</topology>
    </subcellularLocation>
    <subcellularLocation>
        <location evidence="2">Membrane</location>
        <topology evidence="2">Multi-pass membrane protein</topology>
    </subcellularLocation>
</comment>
<keyword evidence="10" id="KW-1003">Cell membrane</keyword>
<keyword evidence="4 10" id="KW-0813">Transport</keyword>
<comment type="catalytic activity">
    <reaction evidence="10">
        <text>a quinone + NADH + 5 H(+)(in) = a quinol + NAD(+) + 4 H(+)(out)</text>
        <dbReference type="Rhea" id="RHEA:57888"/>
        <dbReference type="ChEBI" id="CHEBI:15378"/>
        <dbReference type="ChEBI" id="CHEBI:24646"/>
        <dbReference type="ChEBI" id="CHEBI:57540"/>
        <dbReference type="ChEBI" id="CHEBI:57945"/>
        <dbReference type="ChEBI" id="CHEBI:132124"/>
    </reaction>
</comment>
<dbReference type="InterPro" id="IPR039428">
    <property type="entry name" value="NUOK/Mnh_C1-like"/>
</dbReference>
<dbReference type="GO" id="GO:0048038">
    <property type="term" value="F:quinone binding"/>
    <property type="evidence" value="ECO:0007669"/>
    <property type="project" value="UniProtKB-KW"/>
</dbReference>
<evidence type="ECO:0000256" key="9">
    <source>
        <dbReference type="ARBA" id="ARBA00023136"/>
    </source>
</evidence>
<dbReference type="InterPro" id="IPR001133">
    <property type="entry name" value="NADH_UbQ_OxRdtase_chain4L/K"/>
</dbReference>
<protein>
    <recommendedName>
        <fullName evidence="10">NADH-quinone oxidoreductase subunit K</fullName>
        <ecNumber evidence="10">7.1.1.-</ecNumber>
    </recommendedName>
    <alternativeName>
        <fullName evidence="10">NADH dehydrogenase I subunit K</fullName>
    </alternativeName>
    <alternativeName>
        <fullName evidence="10">NDH-1 subunit K</fullName>
    </alternativeName>
</protein>
<dbReference type="Pfam" id="PF00420">
    <property type="entry name" value="Oxidored_q2"/>
    <property type="match status" value="1"/>
</dbReference>